<dbReference type="GO" id="GO:0042546">
    <property type="term" value="P:cell wall biogenesis"/>
    <property type="evidence" value="ECO:0007669"/>
    <property type="project" value="InterPro"/>
</dbReference>
<dbReference type="PANTHER" id="PTHR28154:SF1">
    <property type="entry name" value="CELL WALL SYNTHESIS PROTEIN KNH1-RELATED"/>
    <property type="match status" value="1"/>
</dbReference>
<feature type="domain" description="Yeast cell wall synthesis Kre9/Knh1-like N-terminal" evidence="3">
    <location>
        <begin position="25"/>
        <end position="110"/>
    </location>
</feature>
<organism evidence="4 5">
    <name type="scientific">Mycena belliarum</name>
    <dbReference type="NCBI Taxonomy" id="1033014"/>
    <lineage>
        <taxon>Eukaryota</taxon>
        <taxon>Fungi</taxon>
        <taxon>Dikarya</taxon>
        <taxon>Basidiomycota</taxon>
        <taxon>Agaricomycotina</taxon>
        <taxon>Agaricomycetes</taxon>
        <taxon>Agaricomycetidae</taxon>
        <taxon>Agaricales</taxon>
        <taxon>Marasmiineae</taxon>
        <taxon>Mycenaceae</taxon>
        <taxon>Mycena</taxon>
    </lineage>
</organism>
<feature type="chain" id="PRO_5042031880" description="Yeast cell wall synthesis Kre9/Knh1-like N-terminal domain-containing protein" evidence="2">
    <location>
        <begin position="20"/>
        <end position="232"/>
    </location>
</feature>
<proteinExistence type="predicted"/>
<keyword evidence="1 2" id="KW-0732">Signal</keyword>
<evidence type="ECO:0000259" key="3">
    <source>
        <dbReference type="Pfam" id="PF10342"/>
    </source>
</evidence>
<dbReference type="Proteomes" id="UP001222325">
    <property type="component" value="Unassembled WGS sequence"/>
</dbReference>
<protein>
    <recommendedName>
        <fullName evidence="3">Yeast cell wall synthesis Kre9/Knh1-like N-terminal domain-containing protein</fullName>
    </recommendedName>
</protein>
<dbReference type="PANTHER" id="PTHR28154">
    <property type="entry name" value="CELL WALL SYNTHESIS PROTEIN KNH1-RELATED"/>
    <property type="match status" value="1"/>
</dbReference>
<gene>
    <name evidence="4" type="ORF">B0H15DRAFT_146806</name>
</gene>
<dbReference type="Pfam" id="PF10342">
    <property type="entry name" value="Kre9_KNH"/>
    <property type="match status" value="1"/>
</dbReference>
<dbReference type="InterPro" id="IPR045328">
    <property type="entry name" value="Kre9/Knh1"/>
</dbReference>
<comment type="caution">
    <text evidence="4">The sequence shown here is derived from an EMBL/GenBank/DDBJ whole genome shotgun (WGS) entry which is preliminary data.</text>
</comment>
<dbReference type="EMBL" id="JARJCN010000015">
    <property type="protein sequence ID" value="KAJ7093939.1"/>
    <property type="molecule type" value="Genomic_DNA"/>
</dbReference>
<feature type="signal peptide" evidence="2">
    <location>
        <begin position="1"/>
        <end position="19"/>
    </location>
</feature>
<name>A0AAD6U981_9AGAR</name>
<evidence type="ECO:0000256" key="2">
    <source>
        <dbReference type="SAM" id="SignalP"/>
    </source>
</evidence>
<accession>A0AAD6U981</accession>
<reference evidence="4" key="1">
    <citation type="submission" date="2023-03" db="EMBL/GenBank/DDBJ databases">
        <title>Massive genome expansion in bonnet fungi (Mycena s.s.) driven by repeated elements and novel gene families across ecological guilds.</title>
        <authorList>
            <consortium name="Lawrence Berkeley National Laboratory"/>
            <person name="Harder C.B."/>
            <person name="Miyauchi S."/>
            <person name="Viragh M."/>
            <person name="Kuo A."/>
            <person name="Thoen E."/>
            <person name="Andreopoulos B."/>
            <person name="Lu D."/>
            <person name="Skrede I."/>
            <person name="Drula E."/>
            <person name="Henrissat B."/>
            <person name="Morin E."/>
            <person name="Kohler A."/>
            <person name="Barry K."/>
            <person name="LaButti K."/>
            <person name="Morin E."/>
            <person name="Salamov A."/>
            <person name="Lipzen A."/>
            <person name="Mereny Z."/>
            <person name="Hegedus B."/>
            <person name="Baldrian P."/>
            <person name="Stursova M."/>
            <person name="Weitz H."/>
            <person name="Taylor A."/>
            <person name="Grigoriev I.V."/>
            <person name="Nagy L.G."/>
            <person name="Martin F."/>
            <person name="Kauserud H."/>
        </authorList>
    </citation>
    <scope>NUCLEOTIDE SEQUENCE</scope>
    <source>
        <strain evidence="4">CBHHK173m</strain>
    </source>
</reference>
<dbReference type="InterPro" id="IPR018466">
    <property type="entry name" value="Kre9/Knh1-like_N"/>
</dbReference>
<evidence type="ECO:0000256" key="1">
    <source>
        <dbReference type="ARBA" id="ARBA00022729"/>
    </source>
</evidence>
<dbReference type="GO" id="GO:0006078">
    <property type="term" value="P:(1-&gt;6)-beta-D-glucan biosynthetic process"/>
    <property type="evidence" value="ECO:0007669"/>
    <property type="project" value="InterPro"/>
</dbReference>
<evidence type="ECO:0000313" key="4">
    <source>
        <dbReference type="EMBL" id="KAJ7093939.1"/>
    </source>
</evidence>
<evidence type="ECO:0000313" key="5">
    <source>
        <dbReference type="Proteomes" id="UP001222325"/>
    </source>
</evidence>
<keyword evidence="5" id="KW-1185">Reference proteome</keyword>
<dbReference type="AlphaFoldDB" id="A0AAD6U981"/>
<sequence length="232" mass="22988">MFSTSSVFVTLALASSAFAGVFFTSPTAAIGFTAGQPATISWQEDNTPPLLKDFGLAKASIYAGNSAQQTSLQLISASIDVSNPLSLTFTPDATIGPNANQYFIRFESLSLKDAANPAIPALAFSHVFQLSGMTGVFNAEVQAQIDGQSTAPIGGTAAASKAAAATSVAAKTTSAAAANTNKSVAGSASKSAKAAVASGSSAAVPAFVAGSQKVWLGIAVGVFGAVMGAAVL</sequence>